<evidence type="ECO:0000256" key="1">
    <source>
        <dbReference type="SAM" id="MobiDB-lite"/>
    </source>
</evidence>
<evidence type="ECO:0008006" key="3">
    <source>
        <dbReference type="Google" id="ProtNLM"/>
    </source>
</evidence>
<accession>A0A022W261</accession>
<dbReference type="HOGENOM" id="CLU_018731_0_0_1"/>
<dbReference type="InterPro" id="IPR024338">
    <property type="entry name" value="MID1/Yam8"/>
</dbReference>
<dbReference type="PANTHER" id="PTHR39142">
    <property type="entry name" value="MID1P"/>
    <property type="match status" value="1"/>
</dbReference>
<gene>
    <name evidence="2" type="ORF">H103_04417</name>
</gene>
<dbReference type="GO" id="GO:0005262">
    <property type="term" value="F:calcium channel activity"/>
    <property type="evidence" value="ECO:0007669"/>
    <property type="project" value="InterPro"/>
</dbReference>
<evidence type="ECO:0000313" key="2">
    <source>
        <dbReference type="EMBL" id="EZF52545.1"/>
    </source>
</evidence>
<feature type="region of interest" description="Disordered" evidence="1">
    <location>
        <begin position="123"/>
        <end position="169"/>
    </location>
</feature>
<dbReference type="Pfam" id="PF12929">
    <property type="entry name" value="Mid1"/>
    <property type="match status" value="1"/>
</dbReference>
<name>A0A022W261_TRIRU</name>
<reference evidence="2" key="1">
    <citation type="submission" date="2014-02" db="EMBL/GenBank/DDBJ databases">
        <title>The Genome Sequence of Trichophyton rubrum (morphotype fischeri) CBS 288.86.</title>
        <authorList>
            <consortium name="The Broad Institute Genomics Platform"/>
            <person name="Cuomo C.A."/>
            <person name="White T.C."/>
            <person name="Graser Y."/>
            <person name="Martinez-Rossi N."/>
            <person name="Heitman J."/>
            <person name="Young S.K."/>
            <person name="Zeng Q."/>
            <person name="Gargeya S."/>
            <person name="Abouelleil A."/>
            <person name="Alvarado L."/>
            <person name="Chapman S.B."/>
            <person name="Gainer-Dewar J."/>
            <person name="Goldberg J."/>
            <person name="Griggs A."/>
            <person name="Gujja S."/>
            <person name="Hansen M."/>
            <person name="Howarth C."/>
            <person name="Imamovic A."/>
            <person name="Larimer J."/>
            <person name="Martinez D."/>
            <person name="Murphy C."/>
            <person name="Pearson M.D."/>
            <person name="Persinoti G."/>
            <person name="Poon T."/>
            <person name="Priest M."/>
            <person name="Roberts A.D."/>
            <person name="Saif S."/>
            <person name="Shea T.D."/>
            <person name="Sykes S.N."/>
            <person name="Wortman J."/>
            <person name="Nusbaum C."/>
            <person name="Birren B."/>
        </authorList>
    </citation>
    <scope>NUCLEOTIDE SEQUENCE [LARGE SCALE GENOMIC DNA]</scope>
    <source>
        <strain evidence="2">CBS 288.86</strain>
    </source>
</reference>
<dbReference type="PANTHER" id="PTHR39142:SF1">
    <property type="entry name" value="AEL197CP"/>
    <property type="match status" value="1"/>
</dbReference>
<dbReference type="AlphaFoldDB" id="A0A022W261"/>
<dbReference type="OrthoDB" id="5405745at2759"/>
<proteinExistence type="predicted"/>
<dbReference type="Proteomes" id="UP000023758">
    <property type="component" value="Unassembled WGS sequence"/>
</dbReference>
<dbReference type="GO" id="GO:0098703">
    <property type="term" value="P:calcium ion import across plasma membrane"/>
    <property type="evidence" value="ECO:0007669"/>
    <property type="project" value="InterPro"/>
</dbReference>
<organism evidence="2">
    <name type="scientific">Trichophyton rubrum CBS 288.86</name>
    <dbReference type="NCBI Taxonomy" id="1215330"/>
    <lineage>
        <taxon>Eukaryota</taxon>
        <taxon>Fungi</taxon>
        <taxon>Dikarya</taxon>
        <taxon>Ascomycota</taxon>
        <taxon>Pezizomycotina</taxon>
        <taxon>Eurotiomycetes</taxon>
        <taxon>Eurotiomycetidae</taxon>
        <taxon>Onygenales</taxon>
        <taxon>Arthrodermataceae</taxon>
        <taxon>Trichophyton</taxon>
    </lineage>
</organism>
<sequence length="673" mass="74103">MPWPKLTPLQSRFAASLAATILLIILYFALSNPHLAYATNVDALILERHGSPDLTLIDTQEQISVQWNHVSIQEENRLDNEDGADIERRAAPGTEALANNVAKLKNIKIGEIQYWVFPKEAVHGPRSPPTPGLPSDISVILDGGTTNPDSNSEDSKDSENSNNVFESDARGIKLSRRSVSVHITANTCLQPELNVTRAAKDAGPPQLELYVSTSKTFDRPGPQYKDNSAITHKPFDGGYVAVNPDTDGDVYIAIAAPNSTRYSGIYNYEIAASIDAPFHGLDNSSSFLYFVDGDNNAALLQTNDTTREPPESEIYKKWLALDPPPFTLFAHNMNDSAILGLQHSYCGLQNNAQISKKQKSLDVGMTARGIDHKPKQQIYAKGLNSSSVYYGFLAMEGNSTAYGNKVVGGGGKVWKAMNFTTKRGKRKSYPSIYQANTDLYGILKENNCAIIYNLKFCSEVAYAVPSSPELKVSQLSEIYDTQAEQLYQNFSYSLQQVSCNAPATEQYSLATNCSQCAGAYKQWLCAVTIPRCQDFSSDLPFLRPRNTGQQFLNGTMLPDDYSGRLNVLTNSSRNPLIDIKIKPGPYKEVLPCQDLCHSLVRSCPASFGFGCPTGQWLNYSYGQRSANGDITCSYLGAAYFLNSGWKSVDGMKSIFSFTLVFWGLVWGFSLELI</sequence>
<protein>
    <recommendedName>
        <fullName evidence="3">FZ domain-containing protein</fullName>
    </recommendedName>
</protein>
<dbReference type="EMBL" id="KK207847">
    <property type="protein sequence ID" value="EZF52545.1"/>
    <property type="molecule type" value="Genomic_DNA"/>
</dbReference>